<dbReference type="GeneID" id="19206551"/>
<feature type="non-terminal residue" evidence="1">
    <location>
        <position position="1"/>
    </location>
</feature>
<dbReference type="RefSeq" id="XP_007776043.1">
    <property type="nucleotide sequence ID" value="XM_007777853.1"/>
</dbReference>
<evidence type="ECO:0000313" key="1">
    <source>
        <dbReference type="EMBL" id="EIW73781.1"/>
    </source>
</evidence>
<keyword evidence="2" id="KW-1185">Reference proteome</keyword>
<organism evidence="1 2">
    <name type="scientific">Coniophora puteana (strain RWD-64-598)</name>
    <name type="common">Brown rot fungus</name>
    <dbReference type="NCBI Taxonomy" id="741705"/>
    <lineage>
        <taxon>Eukaryota</taxon>
        <taxon>Fungi</taxon>
        <taxon>Dikarya</taxon>
        <taxon>Basidiomycota</taxon>
        <taxon>Agaricomycotina</taxon>
        <taxon>Agaricomycetes</taxon>
        <taxon>Agaricomycetidae</taxon>
        <taxon>Boletales</taxon>
        <taxon>Coniophorineae</taxon>
        <taxon>Coniophoraceae</taxon>
        <taxon>Coniophora</taxon>
    </lineage>
</organism>
<reference evidence="2" key="1">
    <citation type="journal article" date="2012" name="Science">
        <title>The Paleozoic origin of enzymatic lignin decomposition reconstructed from 31 fungal genomes.</title>
        <authorList>
            <person name="Floudas D."/>
            <person name="Binder M."/>
            <person name="Riley R."/>
            <person name="Barry K."/>
            <person name="Blanchette R.A."/>
            <person name="Henrissat B."/>
            <person name="Martinez A.T."/>
            <person name="Otillar R."/>
            <person name="Spatafora J.W."/>
            <person name="Yadav J.S."/>
            <person name="Aerts A."/>
            <person name="Benoit I."/>
            <person name="Boyd A."/>
            <person name="Carlson A."/>
            <person name="Copeland A."/>
            <person name="Coutinho P.M."/>
            <person name="de Vries R.P."/>
            <person name="Ferreira P."/>
            <person name="Findley K."/>
            <person name="Foster B."/>
            <person name="Gaskell J."/>
            <person name="Glotzer D."/>
            <person name="Gorecki P."/>
            <person name="Heitman J."/>
            <person name="Hesse C."/>
            <person name="Hori C."/>
            <person name="Igarashi K."/>
            <person name="Jurgens J.A."/>
            <person name="Kallen N."/>
            <person name="Kersten P."/>
            <person name="Kohler A."/>
            <person name="Kuees U."/>
            <person name="Kumar T.K.A."/>
            <person name="Kuo A."/>
            <person name="LaButti K."/>
            <person name="Larrondo L.F."/>
            <person name="Lindquist E."/>
            <person name="Ling A."/>
            <person name="Lombard V."/>
            <person name="Lucas S."/>
            <person name="Lundell T."/>
            <person name="Martin R."/>
            <person name="McLaughlin D.J."/>
            <person name="Morgenstern I."/>
            <person name="Morin E."/>
            <person name="Murat C."/>
            <person name="Nagy L.G."/>
            <person name="Nolan M."/>
            <person name="Ohm R.A."/>
            <person name="Patyshakuliyeva A."/>
            <person name="Rokas A."/>
            <person name="Ruiz-Duenas F.J."/>
            <person name="Sabat G."/>
            <person name="Salamov A."/>
            <person name="Samejima M."/>
            <person name="Schmutz J."/>
            <person name="Slot J.C."/>
            <person name="St John F."/>
            <person name="Stenlid J."/>
            <person name="Sun H."/>
            <person name="Sun S."/>
            <person name="Syed K."/>
            <person name="Tsang A."/>
            <person name="Wiebenga A."/>
            <person name="Young D."/>
            <person name="Pisabarro A."/>
            <person name="Eastwood D.C."/>
            <person name="Martin F."/>
            <person name="Cullen D."/>
            <person name="Grigoriev I.V."/>
            <person name="Hibbett D.S."/>
        </authorList>
    </citation>
    <scope>NUCLEOTIDE SEQUENCE [LARGE SCALE GENOMIC DNA]</scope>
    <source>
        <strain evidence="2">RWD-64-598 SS2</strain>
    </source>
</reference>
<feature type="non-terminal residue" evidence="1">
    <location>
        <position position="177"/>
    </location>
</feature>
<protein>
    <submittedName>
        <fullName evidence="1">Uncharacterized protein</fullName>
    </submittedName>
</protein>
<dbReference type="AlphaFoldDB" id="R7SC87"/>
<proteinExistence type="predicted"/>
<dbReference type="Proteomes" id="UP000053558">
    <property type="component" value="Unassembled WGS sequence"/>
</dbReference>
<gene>
    <name evidence="1" type="ORF">CONPUDRAFT_22125</name>
</gene>
<accession>R7SC87</accession>
<evidence type="ECO:0000313" key="2">
    <source>
        <dbReference type="Proteomes" id="UP000053558"/>
    </source>
</evidence>
<name>R7SC87_CONPW</name>
<sequence>DELPADREAGPVAEGIWEQFMFDAIMEASNQRAFTKGSHLTLDRRQRIEESTERLFKALGMPFRQVQYKRCPTKTWRMHFDRCFPLVFPTKAAQNWKECKYFKDWFRLLRRLNDDERKEVREALWRQWDQLLWAPFTGSDRMWGTKCWENIRGAANWVRLPAMPNDVAATHIALSPR</sequence>
<dbReference type="OrthoDB" id="3261690at2759"/>
<dbReference type="EMBL" id="JH711691">
    <property type="protein sequence ID" value="EIW73781.1"/>
    <property type="molecule type" value="Genomic_DNA"/>
</dbReference>
<dbReference type="KEGG" id="cput:CONPUDRAFT_22125"/>